<dbReference type="GO" id="GO:0005524">
    <property type="term" value="F:ATP binding"/>
    <property type="evidence" value="ECO:0007669"/>
    <property type="project" value="UniProtKB-KW"/>
</dbReference>
<name>A0A5C7ERQ1_9PROT</name>
<dbReference type="PANTHER" id="PTHR20275">
    <property type="entry name" value="NAD KINASE"/>
    <property type="match status" value="1"/>
</dbReference>
<evidence type="ECO:0000256" key="5">
    <source>
        <dbReference type="ARBA" id="ARBA00047925"/>
    </source>
</evidence>
<evidence type="ECO:0000256" key="6">
    <source>
        <dbReference type="HAMAP-Rule" id="MF_00361"/>
    </source>
</evidence>
<keyword evidence="3 6" id="KW-0521">NADP</keyword>
<comment type="cofactor">
    <cofactor evidence="6">
        <name>a divalent metal cation</name>
        <dbReference type="ChEBI" id="CHEBI:60240"/>
    </cofactor>
</comment>
<evidence type="ECO:0000256" key="4">
    <source>
        <dbReference type="ARBA" id="ARBA00023027"/>
    </source>
</evidence>
<evidence type="ECO:0000313" key="7">
    <source>
        <dbReference type="EMBL" id="TXF11332.1"/>
    </source>
</evidence>
<dbReference type="AlphaFoldDB" id="A0A5C7ERQ1"/>
<keyword evidence="4 6" id="KW-0520">NAD</keyword>
<dbReference type="EMBL" id="VPFL01000014">
    <property type="protein sequence ID" value="TXF11332.1"/>
    <property type="molecule type" value="Genomic_DNA"/>
</dbReference>
<feature type="binding site" evidence="6">
    <location>
        <begin position="147"/>
        <end position="148"/>
    </location>
    <ligand>
        <name>NAD(+)</name>
        <dbReference type="ChEBI" id="CHEBI:57540"/>
    </ligand>
</feature>
<dbReference type="GO" id="GO:0019674">
    <property type="term" value="P:NAD+ metabolic process"/>
    <property type="evidence" value="ECO:0007669"/>
    <property type="project" value="InterPro"/>
</dbReference>
<dbReference type="Gene3D" id="3.40.50.10330">
    <property type="entry name" value="Probable inorganic polyphosphate/atp-NAD kinase, domain 1"/>
    <property type="match status" value="1"/>
</dbReference>
<evidence type="ECO:0000256" key="3">
    <source>
        <dbReference type="ARBA" id="ARBA00022857"/>
    </source>
</evidence>
<dbReference type="GO" id="GO:0003951">
    <property type="term" value="F:NAD+ kinase activity"/>
    <property type="evidence" value="ECO:0007669"/>
    <property type="project" value="UniProtKB-UniRule"/>
</dbReference>
<comment type="catalytic activity">
    <reaction evidence="5 6">
        <text>NAD(+) + ATP = ADP + NADP(+) + H(+)</text>
        <dbReference type="Rhea" id="RHEA:18629"/>
        <dbReference type="ChEBI" id="CHEBI:15378"/>
        <dbReference type="ChEBI" id="CHEBI:30616"/>
        <dbReference type="ChEBI" id="CHEBI:57540"/>
        <dbReference type="ChEBI" id="CHEBI:58349"/>
        <dbReference type="ChEBI" id="CHEBI:456216"/>
        <dbReference type="EC" id="2.7.1.23"/>
    </reaction>
</comment>
<dbReference type="FunCoup" id="A0A5C7ERQ1">
    <property type="interactions" value="563"/>
</dbReference>
<evidence type="ECO:0000256" key="1">
    <source>
        <dbReference type="ARBA" id="ARBA00022679"/>
    </source>
</evidence>
<dbReference type="InterPro" id="IPR017437">
    <property type="entry name" value="ATP-NAD_kinase_PpnK-typ_C"/>
</dbReference>
<feature type="binding site" evidence="6">
    <location>
        <position position="177"/>
    </location>
    <ligand>
        <name>NAD(+)</name>
        <dbReference type="ChEBI" id="CHEBI:57540"/>
    </ligand>
</feature>
<dbReference type="InParanoid" id="A0A5C7ERQ1"/>
<dbReference type="Proteomes" id="UP000321201">
    <property type="component" value="Unassembled WGS sequence"/>
</dbReference>
<comment type="subcellular location">
    <subcellularLocation>
        <location evidence="6">Cytoplasm</location>
    </subcellularLocation>
</comment>
<dbReference type="SUPFAM" id="SSF111331">
    <property type="entry name" value="NAD kinase/diacylglycerol kinase-like"/>
    <property type="match status" value="1"/>
</dbReference>
<keyword evidence="6" id="KW-0547">Nucleotide-binding</keyword>
<keyword evidence="6" id="KW-0963">Cytoplasm</keyword>
<dbReference type="PANTHER" id="PTHR20275:SF0">
    <property type="entry name" value="NAD KINASE"/>
    <property type="match status" value="1"/>
</dbReference>
<dbReference type="GO" id="GO:0006741">
    <property type="term" value="P:NADP+ biosynthetic process"/>
    <property type="evidence" value="ECO:0007669"/>
    <property type="project" value="UniProtKB-UniRule"/>
</dbReference>
<sequence>MNASFKTVALVGKFKSAEIAEPLLRLGDYLHRRGIEVLVDRSTGAHLGGADYPALTLEEIGGRAQLAVVLGGDGTMLNIARTLAPYGVPLIGVNQGRLGFLTDISVDTMVETLGAMLDGEYVVEERMLLAGEVVSAQATVFKGLAFNDVVVHRGTKGSMIEFEVRLDGQFVYSQRSDGLIVATPTGSTAYALSAGGPIVHPGLKLITLVPVCPHTLSNRPIVISADSTVEILMHETNNSRVHFDSHSHVELRENDRVVVKQAPSPVRLLHPVGHSYYHMLREKLRWSEQPLLHS</sequence>
<comment type="caution">
    <text evidence="6">Lacks conserved residue(s) required for the propagation of feature annotation.</text>
</comment>
<accession>A0A5C7ERQ1</accession>
<proteinExistence type="inferred from homology"/>
<dbReference type="RefSeq" id="WP_147800163.1">
    <property type="nucleotide sequence ID" value="NZ_VPFL01000014.1"/>
</dbReference>
<reference evidence="7 8" key="1">
    <citation type="submission" date="2019-08" db="EMBL/GenBank/DDBJ databases">
        <title>Pelomicrobium methylotrophicum gen. nov., sp. nov. a moderately thermophilic, facultatively anaerobic, lithoautotrophic and methylotrophic bacterium isolated from a terrestrial mud volcano.</title>
        <authorList>
            <person name="Slobodkina G.B."/>
            <person name="Merkel A.Y."/>
            <person name="Slobodkin A.I."/>
        </authorList>
    </citation>
    <scope>NUCLEOTIDE SEQUENCE [LARGE SCALE GENOMIC DNA]</scope>
    <source>
        <strain evidence="7 8">SM250</strain>
    </source>
</reference>
<dbReference type="GO" id="GO:0046872">
    <property type="term" value="F:metal ion binding"/>
    <property type="evidence" value="ECO:0007669"/>
    <property type="project" value="UniProtKB-UniRule"/>
</dbReference>
<feature type="binding site" evidence="6">
    <location>
        <begin position="188"/>
        <end position="193"/>
    </location>
    <ligand>
        <name>NAD(+)</name>
        <dbReference type="ChEBI" id="CHEBI:57540"/>
    </ligand>
</feature>
<dbReference type="Gene3D" id="2.60.200.30">
    <property type="entry name" value="Probable inorganic polyphosphate/atp-NAD kinase, domain 2"/>
    <property type="match status" value="1"/>
</dbReference>
<organism evidence="7 8">
    <name type="scientific">Pelomicrobium methylotrophicum</name>
    <dbReference type="NCBI Taxonomy" id="2602750"/>
    <lineage>
        <taxon>Bacteria</taxon>
        <taxon>Pseudomonadati</taxon>
        <taxon>Pseudomonadota</taxon>
        <taxon>Hydrogenophilia</taxon>
        <taxon>Hydrogenophilia incertae sedis</taxon>
        <taxon>Pelomicrobium</taxon>
    </lineage>
</organism>
<dbReference type="InterPro" id="IPR016064">
    <property type="entry name" value="NAD/diacylglycerol_kinase_sf"/>
</dbReference>
<dbReference type="OrthoDB" id="5289685at2"/>
<dbReference type="GO" id="GO:0051287">
    <property type="term" value="F:NAD binding"/>
    <property type="evidence" value="ECO:0007669"/>
    <property type="project" value="UniProtKB-ARBA"/>
</dbReference>
<keyword evidence="1 6" id="KW-0808">Transferase</keyword>
<comment type="similarity">
    <text evidence="6">Belongs to the NAD kinase family.</text>
</comment>
<dbReference type="GO" id="GO:0005737">
    <property type="term" value="C:cytoplasm"/>
    <property type="evidence" value="ECO:0007669"/>
    <property type="project" value="UniProtKB-SubCell"/>
</dbReference>
<evidence type="ECO:0000313" key="8">
    <source>
        <dbReference type="Proteomes" id="UP000321201"/>
    </source>
</evidence>
<protein>
    <recommendedName>
        <fullName evidence="6">NAD kinase</fullName>
        <ecNumber evidence="6">2.7.1.23</ecNumber>
    </recommendedName>
    <alternativeName>
        <fullName evidence="6">ATP-dependent NAD kinase</fullName>
    </alternativeName>
</protein>
<keyword evidence="6" id="KW-0067">ATP-binding</keyword>
<gene>
    <name evidence="6" type="primary">nadK</name>
    <name evidence="7" type="ORF">FR698_10520</name>
</gene>
<dbReference type="Pfam" id="PF20143">
    <property type="entry name" value="NAD_kinase_C"/>
    <property type="match status" value="1"/>
</dbReference>
<dbReference type="InterPro" id="IPR017438">
    <property type="entry name" value="ATP-NAD_kinase_N"/>
</dbReference>
<evidence type="ECO:0000256" key="2">
    <source>
        <dbReference type="ARBA" id="ARBA00022777"/>
    </source>
</evidence>
<comment type="function">
    <text evidence="6">Involved in the regulation of the intracellular balance of NAD and NADP, and is a key enzyme in the biosynthesis of NADP. Catalyzes specifically the phosphorylation on 2'-hydroxyl of the adenosine moiety of NAD to yield NADP.</text>
</comment>
<feature type="active site" description="Proton acceptor" evidence="6">
    <location>
        <position position="73"/>
    </location>
</feature>
<keyword evidence="8" id="KW-1185">Reference proteome</keyword>
<dbReference type="NCBIfam" id="NF002306">
    <property type="entry name" value="PRK01231.1"/>
    <property type="match status" value="1"/>
</dbReference>
<comment type="caution">
    <text evidence="7">The sequence shown here is derived from an EMBL/GenBank/DDBJ whole genome shotgun (WGS) entry which is preliminary data.</text>
</comment>
<dbReference type="HAMAP" id="MF_00361">
    <property type="entry name" value="NAD_kinase"/>
    <property type="match status" value="1"/>
</dbReference>
<dbReference type="InterPro" id="IPR002504">
    <property type="entry name" value="NADK"/>
</dbReference>
<feature type="binding site" evidence="6">
    <location>
        <position position="175"/>
    </location>
    <ligand>
        <name>NAD(+)</name>
        <dbReference type="ChEBI" id="CHEBI:57540"/>
    </ligand>
</feature>
<keyword evidence="2 6" id="KW-0418">Kinase</keyword>
<dbReference type="NCBIfam" id="NF002561">
    <property type="entry name" value="PRK02155.1"/>
    <property type="match status" value="1"/>
</dbReference>
<dbReference type="Pfam" id="PF01513">
    <property type="entry name" value="NAD_kinase"/>
    <property type="match status" value="1"/>
</dbReference>
<dbReference type="EC" id="2.7.1.23" evidence="6"/>
<feature type="binding site" evidence="6">
    <location>
        <begin position="73"/>
        <end position="74"/>
    </location>
    <ligand>
        <name>NAD(+)</name>
        <dbReference type="ChEBI" id="CHEBI:57540"/>
    </ligand>
</feature>